<evidence type="ECO:0000313" key="5">
    <source>
        <dbReference type="EMBL" id="MBE0348831.1"/>
    </source>
</evidence>
<dbReference type="InterPro" id="IPR011006">
    <property type="entry name" value="CheY-like_superfamily"/>
</dbReference>
<evidence type="ECO:0000259" key="3">
    <source>
        <dbReference type="PROSITE" id="PS50110"/>
    </source>
</evidence>
<gene>
    <name evidence="5" type="ORF">PPEP_b0671</name>
</gene>
<dbReference type="PANTHER" id="PTHR45228">
    <property type="entry name" value="CYCLIC DI-GMP PHOSPHODIESTERASE TM_0186-RELATED"/>
    <property type="match status" value="1"/>
</dbReference>
<comment type="caution">
    <text evidence="5">The sequence shown here is derived from an EMBL/GenBank/DDBJ whole genome shotgun (WGS) entry which is preliminary data.</text>
</comment>
<feature type="modified residue" description="4-aspartylphosphate" evidence="1">
    <location>
        <position position="64"/>
    </location>
</feature>
<dbReference type="PANTHER" id="PTHR45228:SF8">
    <property type="entry name" value="TWO-COMPONENT RESPONSE REGULATOR-RELATED"/>
    <property type="match status" value="1"/>
</dbReference>
<sequence>MDFSEQSTTSDKVIRILCLDDEENVLRSLNRLFRQNGIEAELFTEPEQALLTIKKNTYDVIVSDMRMPDMDGATFLKQVKQIQPETQRILLTGYADMASTIKAINESGIHAYIQKPWDNEILIHTVKQCAEKFRLKNQNIKLTKEISTKNKELVELNESLEELVQKRTTQIRKVLNQLEQANKKEVKEHRATVELLYNFINANPFIDGKKAKNIARLCKIMASGLNLSKELAETTMMSGYLAEVGLLAMDPEIYKKPPRTLSEAQKKTYYTHPSIAQLMLMPAQHLSDVAEAIYHQFERYNGQGIPKGLKGKEIPLGSLILAVARDYYDHFYQANGTDEEKTQTSLELIKAYRGNFYAPEVVDALQKAVSNNDLAEDSVGTVDIITTDKLQAGMTLGLALHSNQGILLLPKGHVFTDKSIDKLKQLQTQRPIPFRIMVKSN</sequence>
<evidence type="ECO:0008006" key="7">
    <source>
        <dbReference type="Google" id="ProtNLM"/>
    </source>
</evidence>
<keyword evidence="6" id="KW-1185">Reference proteome</keyword>
<dbReference type="PROSITE" id="PS51832">
    <property type="entry name" value="HD_GYP"/>
    <property type="match status" value="1"/>
</dbReference>
<evidence type="ECO:0000256" key="2">
    <source>
        <dbReference type="SAM" id="Coils"/>
    </source>
</evidence>
<dbReference type="RefSeq" id="WP_147389566.1">
    <property type="nucleotide sequence ID" value="NZ_AQHF01000034.1"/>
</dbReference>
<evidence type="ECO:0000313" key="6">
    <source>
        <dbReference type="Proteomes" id="UP000660708"/>
    </source>
</evidence>
<evidence type="ECO:0000256" key="1">
    <source>
        <dbReference type="PROSITE-ProRule" id="PRU00169"/>
    </source>
</evidence>
<protein>
    <recommendedName>
        <fullName evidence="7">Response regulator</fullName>
    </recommendedName>
</protein>
<dbReference type="PROSITE" id="PS50110">
    <property type="entry name" value="RESPONSE_REGULATORY"/>
    <property type="match status" value="1"/>
</dbReference>
<dbReference type="InterPro" id="IPR037522">
    <property type="entry name" value="HD_GYP_dom"/>
</dbReference>
<feature type="domain" description="Response regulatory" evidence="3">
    <location>
        <begin position="15"/>
        <end position="130"/>
    </location>
</feature>
<dbReference type="EMBL" id="AQHF01000034">
    <property type="protein sequence ID" value="MBE0348831.1"/>
    <property type="molecule type" value="Genomic_DNA"/>
</dbReference>
<dbReference type="Gene3D" id="3.40.50.2300">
    <property type="match status" value="1"/>
</dbReference>
<dbReference type="GO" id="GO:0000160">
    <property type="term" value="P:phosphorelay signal transduction system"/>
    <property type="evidence" value="ECO:0007669"/>
    <property type="project" value="InterPro"/>
</dbReference>
<feature type="domain" description="HD-GYP" evidence="4">
    <location>
        <begin position="185"/>
        <end position="381"/>
    </location>
</feature>
<dbReference type="Pfam" id="PF00072">
    <property type="entry name" value="Response_reg"/>
    <property type="match status" value="1"/>
</dbReference>
<dbReference type="Proteomes" id="UP000660708">
    <property type="component" value="Unassembled WGS sequence"/>
</dbReference>
<organism evidence="5 6">
    <name type="scientific">Pseudoalteromonas peptidolytica F12-50-A1</name>
    <dbReference type="NCBI Taxonomy" id="1315280"/>
    <lineage>
        <taxon>Bacteria</taxon>
        <taxon>Pseudomonadati</taxon>
        <taxon>Pseudomonadota</taxon>
        <taxon>Gammaproteobacteria</taxon>
        <taxon>Alteromonadales</taxon>
        <taxon>Pseudoalteromonadaceae</taxon>
        <taxon>Pseudoalteromonas</taxon>
    </lineage>
</organism>
<proteinExistence type="predicted"/>
<dbReference type="Pfam" id="PF13487">
    <property type="entry name" value="HD_5"/>
    <property type="match status" value="1"/>
</dbReference>
<accession>A0A8I0MZN7</accession>
<reference evidence="5 6" key="1">
    <citation type="submission" date="2015-06" db="EMBL/GenBank/DDBJ databases">
        <title>Genome sequence of Pseudoalteromonas peptidolytica.</title>
        <authorList>
            <person name="Xie B.-B."/>
            <person name="Rong J.-C."/>
            <person name="Qin Q.-L."/>
            <person name="Zhang Y.-Z."/>
        </authorList>
    </citation>
    <scope>NUCLEOTIDE SEQUENCE [LARGE SCALE GENOMIC DNA]</scope>
    <source>
        <strain evidence="5 6">F12-50-A1</strain>
    </source>
</reference>
<dbReference type="Gene3D" id="1.10.3210.10">
    <property type="entry name" value="Hypothetical protein af1432"/>
    <property type="match status" value="1"/>
</dbReference>
<dbReference type="InterPro" id="IPR052020">
    <property type="entry name" value="Cyclic_di-GMP/3'3'-cGAMP_PDE"/>
</dbReference>
<dbReference type="InterPro" id="IPR001789">
    <property type="entry name" value="Sig_transdc_resp-reg_receiver"/>
</dbReference>
<dbReference type="SUPFAM" id="SSF52172">
    <property type="entry name" value="CheY-like"/>
    <property type="match status" value="1"/>
</dbReference>
<keyword evidence="2" id="KW-0175">Coiled coil</keyword>
<keyword evidence="1" id="KW-0597">Phosphoprotein</keyword>
<dbReference type="AlphaFoldDB" id="A0A8I0MZN7"/>
<feature type="coiled-coil region" evidence="2">
    <location>
        <begin position="139"/>
        <end position="184"/>
    </location>
</feature>
<dbReference type="SMART" id="SM00448">
    <property type="entry name" value="REC"/>
    <property type="match status" value="1"/>
</dbReference>
<name>A0A8I0MZN7_9GAMM</name>
<dbReference type="CDD" id="cd17569">
    <property type="entry name" value="REC_HupR-like"/>
    <property type="match status" value="1"/>
</dbReference>
<evidence type="ECO:0000259" key="4">
    <source>
        <dbReference type="PROSITE" id="PS51832"/>
    </source>
</evidence>